<dbReference type="RefSeq" id="WP_219823941.1">
    <property type="nucleotide sequence ID" value="NZ_CP154825.1"/>
</dbReference>
<dbReference type="EMBL" id="PTIX01000004">
    <property type="protein sequence ID" value="PPK69118.1"/>
    <property type="molecule type" value="Genomic_DNA"/>
</dbReference>
<gene>
    <name evidence="1" type="ORF">CLV40_104369</name>
</gene>
<dbReference type="AlphaFoldDB" id="A0A2S6GV69"/>
<evidence type="ECO:0000313" key="2">
    <source>
        <dbReference type="Proteomes" id="UP000239203"/>
    </source>
</evidence>
<reference evidence="1 2" key="1">
    <citation type="submission" date="2018-02" db="EMBL/GenBank/DDBJ databases">
        <title>Genomic Encyclopedia of Archaeal and Bacterial Type Strains, Phase II (KMG-II): from individual species to whole genera.</title>
        <authorList>
            <person name="Goeker M."/>
        </authorList>
    </citation>
    <scope>NUCLEOTIDE SEQUENCE [LARGE SCALE GENOMIC DNA]</scope>
    <source>
        <strain evidence="1 2">YU 961-1</strain>
    </source>
</reference>
<name>A0A2S6GV69_9PSEU</name>
<dbReference type="Pfam" id="PF10706">
    <property type="entry name" value="Aminoglyc_resit"/>
    <property type="match status" value="1"/>
</dbReference>
<organism evidence="1 2">
    <name type="scientific">Actinokineospora auranticolor</name>
    <dbReference type="NCBI Taxonomy" id="155976"/>
    <lineage>
        <taxon>Bacteria</taxon>
        <taxon>Bacillati</taxon>
        <taxon>Actinomycetota</taxon>
        <taxon>Actinomycetes</taxon>
        <taxon>Pseudonocardiales</taxon>
        <taxon>Pseudonocardiaceae</taxon>
        <taxon>Actinokineospora</taxon>
    </lineage>
</organism>
<evidence type="ECO:0000313" key="1">
    <source>
        <dbReference type="EMBL" id="PPK69118.1"/>
    </source>
</evidence>
<keyword evidence="1" id="KW-0808">Transferase</keyword>
<dbReference type="Proteomes" id="UP000239203">
    <property type="component" value="Unassembled WGS sequence"/>
</dbReference>
<dbReference type="InterPro" id="IPR019646">
    <property type="entry name" value="Aminoglyc_AdlTrfase"/>
</dbReference>
<comment type="caution">
    <text evidence="1">The sequence shown here is derived from an EMBL/GenBank/DDBJ whole genome shotgun (WGS) entry which is preliminary data.</text>
</comment>
<protein>
    <submittedName>
        <fullName evidence="1">Aminoglycoside-2''-adenylyltransferase</fullName>
    </submittedName>
</protein>
<proteinExistence type="predicted"/>
<keyword evidence="1" id="KW-0548">Nucleotidyltransferase</keyword>
<keyword evidence="2" id="KW-1185">Reference proteome</keyword>
<sequence length="180" mass="19398">MDLQLAAIAEVVALADRIGVDVWLRGGWAMDFFLGRVTRPHVDVDWFVHVDQAPRLVDALLAAGHSRLVSGVPEAQADLARDGVEHGVAYFGTDPTGAPVVPAGPYAGERWPADLLDGPRATLGGVTARVVHPRAQVEIKRMMPVWVPGLRRRPKDAGDIALLLAALDGGVRDFRPHLTE</sequence>
<dbReference type="GO" id="GO:0016779">
    <property type="term" value="F:nucleotidyltransferase activity"/>
    <property type="evidence" value="ECO:0007669"/>
    <property type="project" value="UniProtKB-KW"/>
</dbReference>
<accession>A0A2S6GV69</accession>
<dbReference type="Gene3D" id="3.30.460.40">
    <property type="match status" value="1"/>
</dbReference>